<dbReference type="RefSeq" id="WP_209465950.1">
    <property type="nucleotide sequence ID" value="NZ_JAGGLG010000007.1"/>
</dbReference>
<accession>A0ABS4JS37</accession>
<dbReference type="EMBL" id="JAGGLG010000007">
    <property type="protein sequence ID" value="MBP2017811.1"/>
    <property type="molecule type" value="Genomic_DNA"/>
</dbReference>
<evidence type="ECO:0000313" key="1">
    <source>
        <dbReference type="EMBL" id="MBP2017811.1"/>
    </source>
</evidence>
<gene>
    <name evidence="1" type="ORF">J2Z79_001196</name>
</gene>
<reference evidence="1 2" key="1">
    <citation type="submission" date="2021-03" db="EMBL/GenBank/DDBJ databases">
        <title>Genomic Encyclopedia of Type Strains, Phase IV (KMG-IV): sequencing the most valuable type-strain genomes for metagenomic binning, comparative biology and taxonomic classification.</title>
        <authorList>
            <person name="Goeker M."/>
        </authorList>
    </citation>
    <scope>NUCLEOTIDE SEQUENCE [LARGE SCALE GENOMIC DNA]</scope>
    <source>
        <strain evidence="1 2">DSM 27138</strain>
    </source>
</reference>
<name>A0ABS4JS37_9FIRM</name>
<evidence type="ECO:0000313" key="2">
    <source>
        <dbReference type="Proteomes" id="UP001519289"/>
    </source>
</evidence>
<dbReference type="Proteomes" id="UP001519289">
    <property type="component" value="Unassembled WGS sequence"/>
</dbReference>
<comment type="caution">
    <text evidence="1">The sequence shown here is derived from an EMBL/GenBank/DDBJ whole genome shotgun (WGS) entry which is preliminary data.</text>
</comment>
<protein>
    <submittedName>
        <fullName evidence="1">Uncharacterized protein</fullName>
    </submittedName>
</protein>
<sequence length="272" mass="30887">MKRLPFIAIPSKTLPDVLSVIADFPPGERADTVIRALAAKTGNSPKTTEEYLRSLRRLGILVDDVREVRFTPSGTRIWEEMRAGSWRALKEHLESTPEVRDLMLAASKIVGRGTQLVQSEHYYKLVASVMERELGYSKVSPRRVDNYLSLFKQCGLINDQFAGARAFVPSEIKDHLELAQLLRLIFAEARQNNPVLEKIPYIPIEDVESLLVSESRITPDRLWNYLVRLWQEDFIDLLQTKLSIANQLGIRTYSADGFLFTSIALRDGDKVG</sequence>
<keyword evidence="2" id="KW-1185">Reference proteome</keyword>
<organism evidence="1 2">
    <name type="scientific">Symbiobacterium terraclitae</name>
    <dbReference type="NCBI Taxonomy" id="557451"/>
    <lineage>
        <taxon>Bacteria</taxon>
        <taxon>Bacillati</taxon>
        <taxon>Bacillota</taxon>
        <taxon>Clostridia</taxon>
        <taxon>Eubacteriales</taxon>
        <taxon>Symbiobacteriaceae</taxon>
        <taxon>Symbiobacterium</taxon>
    </lineage>
</organism>
<proteinExistence type="predicted"/>